<feature type="region of interest" description="Disordered" evidence="1">
    <location>
        <begin position="345"/>
        <end position="367"/>
    </location>
</feature>
<dbReference type="Proteomes" id="UP001501585">
    <property type="component" value="Unassembled WGS sequence"/>
</dbReference>
<keyword evidence="2" id="KW-0812">Transmembrane</keyword>
<evidence type="ECO:0000313" key="3">
    <source>
        <dbReference type="EMBL" id="GAA2003171.1"/>
    </source>
</evidence>
<protein>
    <submittedName>
        <fullName evidence="3">Uncharacterized protein</fullName>
    </submittedName>
</protein>
<evidence type="ECO:0000256" key="2">
    <source>
        <dbReference type="SAM" id="Phobius"/>
    </source>
</evidence>
<sequence length="508" mass="54673">MLGARRLPDSTELGRRPTTGADRGASFTEYAAVVLCLAVIAGVVLVAVPGGVGNLFREGVCRLSVLLGGGGCEESDPQADDEPTYDYTPTYCVREGSKETYGYSLGIGLLSFGQEYSYAKEVLSNGKMIITFLPSTEVGVAGGTGWDFGKKNAVHTKVNLDGSASANLSAGMTYIFDNEEEFKKFEKEVNAAIAEEQSRMMNPRGETGKNIAEWLGLYERPKITVKPSVRTGTIEIKGSVNNSVGAWISSAEKGGDSWDMNLGVQGSVTVSGKYDRSTWYMDPKNTQTSETYGWTATGNLGATVLAAHSDGELSWSGGTRVMRNEDGSLASIRYMTNAEGSFNIGADKKTGTESNNGGVKAGRKQTKSVTQMVELDFDTPEEQAAGEALLKERGLLPPPYVANAMANQLGEKDYGGEIATKPDADAPEWEHLFYKKGRSWQHASDVETDQAEFSAKVKMGLQFGASASWAMEKRNTTDALMLDGPENGARRFIEYADCVSAEAKKDDE</sequence>
<feature type="transmembrane region" description="Helical" evidence="2">
    <location>
        <begin position="30"/>
        <end position="56"/>
    </location>
</feature>
<gene>
    <name evidence="3" type="ORF">GCM10009799_32880</name>
</gene>
<feature type="compositionally biased region" description="Basic and acidic residues" evidence="1">
    <location>
        <begin position="1"/>
        <end position="15"/>
    </location>
</feature>
<name>A0ABN2TA98_9ACTN</name>
<evidence type="ECO:0000256" key="1">
    <source>
        <dbReference type="SAM" id="MobiDB-lite"/>
    </source>
</evidence>
<keyword evidence="2" id="KW-1133">Transmembrane helix</keyword>
<proteinExistence type="predicted"/>
<organism evidence="3 4">
    <name type="scientific">Nocardiopsis rhodophaea</name>
    <dbReference type="NCBI Taxonomy" id="280238"/>
    <lineage>
        <taxon>Bacteria</taxon>
        <taxon>Bacillati</taxon>
        <taxon>Actinomycetota</taxon>
        <taxon>Actinomycetes</taxon>
        <taxon>Streptosporangiales</taxon>
        <taxon>Nocardiopsidaceae</taxon>
        <taxon>Nocardiopsis</taxon>
    </lineage>
</organism>
<reference evidence="3 4" key="1">
    <citation type="journal article" date="2019" name="Int. J. Syst. Evol. Microbiol.">
        <title>The Global Catalogue of Microorganisms (GCM) 10K type strain sequencing project: providing services to taxonomists for standard genome sequencing and annotation.</title>
        <authorList>
            <consortium name="The Broad Institute Genomics Platform"/>
            <consortium name="The Broad Institute Genome Sequencing Center for Infectious Disease"/>
            <person name="Wu L."/>
            <person name="Ma J."/>
        </authorList>
    </citation>
    <scope>NUCLEOTIDE SEQUENCE [LARGE SCALE GENOMIC DNA]</scope>
    <source>
        <strain evidence="3 4">JCM 15313</strain>
    </source>
</reference>
<keyword evidence="2" id="KW-0472">Membrane</keyword>
<feature type="region of interest" description="Disordered" evidence="1">
    <location>
        <begin position="1"/>
        <end position="20"/>
    </location>
</feature>
<keyword evidence="4" id="KW-1185">Reference proteome</keyword>
<evidence type="ECO:0000313" key="4">
    <source>
        <dbReference type="Proteomes" id="UP001501585"/>
    </source>
</evidence>
<accession>A0ABN2TA98</accession>
<dbReference type="RefSeq" id="WP_344163459.1">
    <property type="nucleotide sequence ID" value="NZ_BAAAPC010000013.1"/>
</dbReference>
<comment type="caution">
    <text evidence="3">The sequence shown here is derived from an EMBL/GenBank/DDBJ whole genome shotgun (WGS) entry which is preliminary data.</text>
</comment>
<dbReference type="EMBL" id="BAAAPC010000013">
    <property type="protein sequence ID" value="GAA2003171.1"/>
    <property type="molecule type" value="Genomic_DNA"/>
</dbReference>